<dbReference type="Gene3D" id="6.20.210.20">
    <property type="entry name" value="THAP domain"/>
    <property type="match status" value="1"/>
</dbReference>
<dbReference type="EC" id="6.1.1.11" evidence="2"/>
<feature type="region of interest" description="Disordered" evidence="13">
    <location>
        <begin position="783"/>
        <end position="841"/>
    </location>
</feature>
<dbReference type="GO" id="GO:0006434">
    <property type="term" value="P:seryl-tRNA aminoacylation"/>
    <property type="evidence" value="ECO:0007669"/>
    <property type="project" value="InterPro"/>
</dbReference>
<dbReference type="GO" id="GO:0005524">
    <property type="term" value="F:ATP binding"/>
    <property type="evidence" value="ECO:0007669"/>
    <property type="project" value="UniProtKB-KW"/>
</dbReference>
<evidence type="ECO:0000256" key="13">
    <source>
        <dbReference type="SAM" id="MobiDB-lite"/>
    </source>
</evidence>
<gene>
    <name evidence="16" type="ORF">Ocin01_12272</name>
</gene>
<accession>A0A1D2MNI0</accession>
<protein>
    <recommendedName>
        <fullName evidence="2">serine--tRNA ligase</fullName>
        <ecNumber evidence="2">6.1.1.11</ecNumber>
    </recommendedName>
    <alternativeName>
        <fullName evidence="11">Seryl-tRNA synthetase</fullName>
    </alternativeName>
</protein>
<dbReference type="STRING" id="48709.A0A1D2MNI0"/>
<feature type="region of interest" description="Disordered" evidence="13">
    <location>
        <begin position="1"/>
        <end position="23"/>
    </location>
</feature>
<feature type="compositionally biased region" description="Polar residues" evidence="13">
    <location>
        <begin position="899"/>
        <end position="914"/>
    </location>
</feature>
<feature type="compositionally biased region" description="Polar residues" evidence="13">
    <location>
        <begin position="1"/>
        <end position="21"/>
    </location>
</feature>
<proteinExistence type="inferred from homology"/>
<feature type="domain" description="THAP-type" evidence="15">
    <location>
        <begin position="466"/>
        <end position="577"/>
    </location>
</feature>
<evidence type="ECO:0000256" key="8">
    <source>
        <dbReference type="ARBA" id="ARBA00022840"/>
    </source>
</evidence>
<dbReference type="Pfam" id="PF05485">
    <property type="entry name" value="THAP"/>
    <property type="match status" value="1"/>
</dbReference>
<keyword evidence="3 16" id="KW-0436">Ligase</keyword>
<dbReference type="PROSITE" id="PS50950">
    <property type="entry name" value="ZF_THAP"/>
    <property type="match status" value="1"/>
</dbReference>
<sequence length="1143" mass="128557">MLLQACQQQEPNPSKELSGTSQKDDKKYFKELSKTTNPYWLENAEEVFNRLDWKRLVNPRSKEGLKESFRKRYAEVDIDAICKLWKERDVCTNEAERRALTQKLVTLGLWVPNETHEEAEATENEIPKEVYRFGEATNANVEEFSKFCNRFGYLRDDQLGNLTYAKSYYLKGPLAELEDGLIRFSLSSLAKNGFQIISVPDIIYPHIIESCGMRTRGERDQVFWLQSEGSEENACLSGTAEMSIGGSLQNKIFNEEDLPLKFTSVSRCFRAETSSLQEERGLYRVHEFTKVEMFGVTANETGSESDNLHQEFRRIEESNFASLNIHFKTLEMPPSELGASAYRKFDIEAWMPGRKMFGEISSCSNCTDFQSRRFNIRYKPKNARNGEDLKYTHTVNGTACAVPRLLITLVENFQKPDGNVELPLVLKPFMPRSWKDAMSNFPNHKSLFLRTKTQQDKYYPPLQLRMGDTSTVKCCVPLCKATSENSRTVSFYKFPEDENFKAEWIQVLKDMEMFGTIVKDKKSEDVSGWHICSRHFTSEDFEKLPVIKTEQLRKSTRSSQESLVKRYLCYDAVPSVFMKQTKKVGGWNKKVIIMKRKTGLPRTSTSSSAGSPNAKKMKVKKDDEQPISRLELSPNKLLVTSSAPVVLNVKGTPTQNTSEISAKMENIVNKMELTLNPKPSPSTSYRKAIPGVPDHDTSQSNRNMEEAVMSWLSLPQNIHAPYKPEPVRMRKTMPSPKVSNKQPERRSLRATVTTQPRRSIHTPPTTSLASVAQRLIVSKTTPVVSKNVQKGQKNSTTSITVTPTSQPKHKPPKVTVTNATKKPSKQNIQNAEPERKQPGTVHSMLSDAITKVFATPSSSKTGRVKARQCPIPIPKLTYTPQQISTLDGLLDDNLSLNVVKTQNNNPGKSSNNKLRQTKEKRKGIKMNDCDPSSSDSDESDNVEYVNGQVPWEAEDDASETYDNDDMEDEVPDENIDYDSYSNGIRLPTHSVLEMGASNDDDEGSIHQDPLAILKYEVIEEHDDDVNDPANEYSTPLLNGFAFGMTEEDCTTILSAPAASSAVTAVPESANSSDDLVDAIEVKVEPTRIEYLSDDDNADSCGLVPETQIDGNNPGYSCAVETVFTEGTTPEVKVKTEPMELLTS</sequence>
<dbReference type="PANTHER" id="PTHR11778">
    <property type="entry name" value="SERYL-TRNA SYNTHETASE"/>
    <property type="match status" value="1"/>
</dbReference>
<keyword evidence="5" id="KW-0547">Nucleotide-binding</keyword>
<feature type="region of interest" description="Disordered" evidence="13">
    <location>
        <begin position="599"/>
        <end position="625"/>
    </location>
</feature>
<dbReference type="InterPro" id="IPR006195">
    <property type="entry name" value="aa-tRNA-synth_II"/>
</dbReference>
<dbReference type="Gene3D" id="3.30.930.10">
    <property type="entry name" value="Bira Bifunctional Protein, Domain 2"/>
    <property type="match status" value="1"/>
</dbReference>
<keyword evidence="10" id="KW-0030">Aminoacyl-tRNA synthetase</keyword>
<dbReference type="InterPro" id="IPR045864">
    <property type="entry name" value="aa-tRNA-synth_II/BPL/LPL"/>
</dbReference>
<dbReference type="GO" id="GO:0004828">
    <property type="term" value="F:serine-tRNA ligase activity"/>
    <property type="evidence" value="ECO:0007669"/>
    <property type="project" value="UniProtKB-EC"/>
</dbReference>
<evidence type="ECO:0000313" key="16">
    <source>
        <dbReference type="EMBL" id="ODM94411.1"/>
    </source>
</evidence>
<dbReference type="SUPFAM" id="SSF57716">
    <property type="entry name" value="Glucocorticoid receptor-like (DNA-binding domain)"/>
    <property type="match status" value="1"/>
</dbReference>
<feature type="region of interest" description="Disordered" evidence="13">
    <location>
        <begin position="899"/>
        <end position="942"/>
    </location>
</feature>
<evidence type="ECO:0000259" key="14">
    <source>
        <dbReference type="PROSITE" id="PS50862"/>
    </source>
</evidence>
<keyword evidence="6 12" id="KW-0863">Zinc-finger</keyword>
<dbReference type="GO" id="GO:0003677">
    <property type="term" value="F:DNA binding"/>
    <property type="evidence" value="ECO:0007669"/>
    <property type="project" value="UniProtKB-UniRule"/>
</dbReference>
<dbReference type="Pfam" id="PF00587">
    <property type="entry name" value="tRNA-synt_2b"/>
    <property type="match status" value="1"/>
</dbReference>
<name>A0A1D2MNI0_ORCCI</name>
<dbReference type="InterPro" id="IPR002317">
    <property type="entry name" value="Ser-tRNA-ligase_type_1"/>
</dbReference>
<dbReference type="PROSITE" id="PS50862">
    <property type="entry name" value="AA_TRNA_LIGASE_II"/>
    <property type="match status" value="1"/>
</dbReference>
<evidence type="ECO:0000259" key="15">
    <source>
        <dbReference type="PROSITE" id="PS50950"/>
    </source>
</evidence>
<evidence type="ECO:0000256" key="3">
    <source>
        <dbReference type="ARBA" id="ARBA00022598"/>
    </source>
</evidence>
<feature type="compositionally biased region" description="Polar residues" evidence="13">
    <location>
        <begin position="750"/>
        <end position="766"/>
    </location>
</feature>
<evidence type="ECO:0000256" key="7">
    <source>
        <dbReference type="ARBA" id="ARBA00022833"/>
    </source>
</evidence>
<feature type="compositionally biased region" description="Polar residues" evidence="13">
    <location>
        <begin position="783"/>
        <end position="806"/>
    </location>
</feature>
<dbReference type="GO" id="GO:0008270">
    <property type="term" value="F:zinc ion binding"/>
    <property type="evidence" value="ECO:0007669"/>
    <property type="project" value="UniProtKB-KW"/>
</dbReference>
<keyword evidence="8" id="KW-0067">ATP-binding</keyword>
<evidence type="ECO:0000256" key="5">
    <source>
        <dbReference type="ARBA" id="ARBA00022741"/>
    </source>
</evidence>
<dbReference type="FunFam" id="3.30.930.10:FF:000078">
    <property type="entry name" value="Seryl-tRNA synthetase"/>
    <property type="match status" value="1"/>
</dbReference>
<keyword evidence="7" id="KW-0862">Zinc</keyword>
<dbReference type="InterPro" id="IPR006612">
    <property type="entry name" value="THAP_Znf"/>
</dbReference>
<dbReference type="SUPFAM" id="SSF55681">
    <property type="entry name" value="Class II aaRS and biotin synthetases"/>
    <property type="match status" value="1"/>
</dbReference>
<comment type="caution">
    <text evidence="16">The sequence shown here is derived from an EMBL/GenBank/DDBJ whole genome shotgun (WGS) entry which is preliminary data.</text>
</comment>
<dbReference type="OrthoDB" id="10264585at2759"/>
<evidence type="ECO:0000256" key="6">
    <source>
        <dbReference type="ARBA" id="ARBA00022771"/>
    </source>
</evidence>
<dbReference type="AlphaFoldDB" id="A0A1D2MNI0"/>
<feature type="region of interest" description="Disordered" evidence="13">
    <location>
        <begin position="675"/>
        <end position="699"/>
    </location>
</feature>
<evidence type="ECO:0000256" key="1">
    <source>
        <dbReference type="ARBA" id="ARBA00010728"/>
    </source>
</evidence>
<dbReference type="EMBL" id="LJIJ01000809">
    <property type="protein sequence ID" value="ODM94411.1"/>
    <property type="molecule type" value="Genomic_DNA"/>
</dbReference>
<dbReference type="InterPro" id="IPR038441">
    <property type="entry name" value="THAP_Znf_sf"/>
</dbReference>
<keyword evidence="17" id="KW-1185">Reference proteome</keyword>
<feature type="compositionally biased region" description="Polar residues" evidence="13">
    <location>
        <begin position="601"/>
        <end position="611"/>
    </location>
</feature>
<evidence type="ECO:0000256" key="12">
    <source>
        <dbReference type="PROSITE-ProRule" id="PRU00309"/>
    </source>
</evidence>
<reference evidence="16 17" key="1">
    <citation type="journal article" date="2016" name="Genome Biol. Evol.">
        <title>Gene Family Evolution Reflects Adaptation to Soil Environmental Stressors in the Genome of the Collembolan Orchesella cincta.</title>
        <authorList>
            <person name="Faddeeva-Vakhrusheva A."/>
            <person name="Derks M.F."/>
            <person name="Anvar S.Y."/>
            <person name="Agamennone V."/>
            <person name="Suring W."/>
            <person name="Smit S."/>
            <person name="van Straalen N.M."/>
            <person name="Roelofs D."/>
        </authorList>
    </citation>
    <scope>NUCLEOTIDE SEQUENCE [LARGE SCALE GENOMIC DNA]</scope>
    <source>
        <tissue evidence="16">Mixed pool</tissue>
    </source>
</reference>
<evidence type="ECO:0000256" key="9">
    <source>
        <dbReference type="ARBA" id="ARBA00023125"/>
    </source>
</evidence>
<dbReference type="PRINTS" id="PR00981">
    <property type="entry name" value="TRNASYNTHSER"/>
</dbReference>
<feature type="region of interest" description="Disordered" evidence="13">
    <location>
        <begin position="727"/>
        <end position="766"/>
    </location>
</feature>
<keyword evidence="4" id="KW-0479">Metal-binding</keyword>
<dbReference type="Proteomes" id="UP000094527">
    <property type="component" value="Unassembled WGS sequence"/>
</dbReference>
<evidence type="ECO:0000256" key="2">
    <source>
        <dbReference type="ARBA" id="ARBA00012840"/>
    </source>
</evidence>
<evidence type="ECO:0000256" key="10">
    <source>
        <dbReference type="ARBA" id="ARBA00023146"/>
    </source>
</evidence>
<evidence type="ECO:0000256" key="11">
    <source>
        <dbReference type="ARBA" id="ARBA00031113"/>
    </source>
</evidence>
<dbReference type="InterPro" id="IPR002314">
    <property type="entry name" value="aa-tRNA-synt_IIb"/>
</dbReference>
<feature type="compositionally biased region" description="Polar residues" evidence="13">
    <location>
        <begin position="815"/>
        <end position="830"/>
    </location>
</feature>
<evidence type="ECO:0000313" key="17">
    <source>
        <dbReference type="Proteomes" id="UP000094527"/>
    </source>
</evidence>
<feature type="domain" description="Aminoacyl-transfer RNA synthetases class-II family profile" evidence="14">
    <location>
        <begin position="189"/>
        <end position="423"/>
    </location>
</feature>
<keyword evidence="9 12" id="KW-0238">DNA-binding</keyword>
<comment type="similarity">
    <text evidence="1">Belongs to the class-II aminoacyl-tRNA synthetase family. Type-1 seryl-tRNA synthetase subfamily.</text>
</comment>
<dbReference type="SMART" id="SM00980">
    <property type="entry name" value="THAP"/>
    <property type="match status" value="1"/>
</dbReference>
<organism evidence="16 17">
    <name type="scientific">Orchesella cincta</name>
    <name type="common">Springtail</name>
    <name type="synonym">Podura cincta</name>
    <dbReference type="NCBI Taxonomy" id="48709"/>
    <lineage>
        <taxon>Eukaryota</taxon>
        <taxon>Metazoa</taxon>
        <taxon>Ecdysozoa</taxon>
        <taxon>Arthropoda</taxon>
        <taxon>Hexapoda</taxon>
        <taxon>Collembola</taxon>
        <taxon>Entomobryomorpha</taxon>
        <taxon>Entomobryoidea</taxon>
        <taxon>Orchesellidae</taxon>
        <taxon>Orchesellinae</taxon>
        <taxon>Orchesella</taxon>
    </lineage>
</organism>
<evidence type="ECO:0000256" key="4">
    <source>
        <dbReference type="ARBA" id="ARBA00022723"/>
    </source>
</evidence>